<sequence length="62" mass="6781">MTDEDTVRSRTSTTLFLSTLISGFLLVAGPVTGWYVPPVLAAVAFMVFFALFIRSGARGLRR</sequence>
<proteinExistence type="predicted"/>
<keyword evidence="1" id="KW-0472">Membrane</keyword>
<protein>
    <submittedName>
        <fullName evidence="2">Uncharacterized protein</fullName>
    </submittedName>
</protein>
<keyword evidence="1" id="KW-0812">Transmembrane</keyword>
<dbReference type="AlphaFoldDB" id="A0A444PXG9"/>
<dbReference type="Proteomes" id="UP000288547">
    <property type="component" value="Unassembled WGS sequence"/>
</dbReference>
<dbReference type="RefSeq" id="WP_128493441.1">
    <property type="nucleotide sequence ID" value="NZ_RZNB01000001.1"/>
</dbReference>
<evidence type="ECO:0000313" key="3">
    <source>
        <dbReference type="Proteomes" id="UP000288547"/>
    </source>
</evidence>
<keyword evidence="1" id="KW-1133">Transmembrane helix</keyword>
<accession>A0A444PXG9</accession>
<feature type="transmembrane region" description="Helical" evidence="1">
    <location>
        <begin position="12"/>
        <end position="29"/>
    </location>
</feature>
<name>A0A444PXG9_9MICO</name>
<comment type="caution">
    <text evidence="2">The sequence shown here is derived from an EMBL/GenBank/DDBJ whole genome shotgun (WGS) entry which is preliminary data.</text>
</comment>
<keyword evidence="3" id="KW-1185">Reference proteome</keyword>
<feature type="transmembrane region" description="Helical" evidence="1">
    <location>
        <begin position="35"/>
        <end position="53"/>
    </location>
</feature>
<evidence type="ECO:0000313" key="2">
    <source>
        <dbReference type="EMBL" id="RWZ52599.1"/>
    </source>
</evidence>
<evidence type="ECO:0000256" key="1">
    <source>
        <dbReference type="SAM" id="Phobius"/>
    </source>
</evidence>
<gene>
    <name evidence="2" type="ORF">ELQ90_01205</name>
</gene>
<organism evidence="2 3">
    <name type="scientific">Labedella phragmitis</name>
    <dbReference type="NCBI Taxonomy" id="2498849"/>
    <lineage>
        <taxon>Bacteria</taxon>
        <taxon>Bacillati</taxon>
        <taxon>Actinomycetota</taxon>
        <taxon>Actinomycetes</taxon>
        <taxon>Micrococcales</taxon>
        <taxon>Microbacteriaceae</taxon>
        <taxon>Labedella</taxon>
    </lineage>
</organism>
<dbReference type="EMBL" id="RZNB01000001">
    <property type="protein sequence ID" value="RWZ52599.1"/>
    <property type="molecule type" value="Genomic_DNA"/>
</dbReference>
<reference evidence="2 3" key="1">
    <citation type="submission" date="2018-12" db="EMBL/GenBank/DDBJ databases">
        <authorList>
            <person name="Li F."/>
        </authorList>
    </citation>
    <scope>NUCLEOTIDE SEQUENCE [LARGE SCALE GENOMIC DNA]</scope>
    <source>
        <strain evidence="2 3">11W25H-1</strain>
    </source>
</reference>